<feature type="compositionally biased region" description="Low complexity" evidence="1">
    <location>
        <begin position="143"/>
        <end position="152"/>
    </location>
</feature>
<feature type="region of interest" description="Disordered" evidence="1">
    <location>
        <begin position="107"/>
        <end position="193"/>
    </location>
</feature>
<evidence type="ECO:0000256" key="1">
    <source>
        <dbReference type="SAM" id="MobiDB-lite"/>
    </source>
</evidence>
<feature type="compositionally biased region" description="Pro residues" evidence="1">
    <location>
        <begin position="113"/>
        <end position="126"/>
    </location>
</feature>
<keyword evidence="3" id="KW-1185">Reference proteome</keyword>
<feature type="region of interest" description="Disordered" evidence="1">
    <location>
        <begin position="22"/>
        <end position="43"/>
    </location>
</feature>
<proteinExistence type="predicted"/>
<dbReference type="AlphaFoldDB" id="B8AQ98"/>
<organism evidence="2 3">
    <name type="scientific">Oryza sativa subsp. indica</name>
    <name type="common">Rice</name>
    <dbReference type="NCBI Taxonomy" id="39946"/>
    <lineage>
        <taxon>Eukaryota</taxon>
        <taxon>Viridiplantae</taxon>
        <taxon>Streptophyta</taxon>
        <taxon>Embryophyta</taxon>
        <taxon>Tracheophyta</taxon>
        <taxon>Spermatophyta</taxon>
        <taxon>Magnoliopsida</taxon>
        <taxon>Liliopsida</taxon>
        <taxon>Poales</taxon>
        <taxon>Poaceae</taxon>
        <taxon>BOP clade</taxon>
        <taxon>Oryzoideae</taxon>
        <taxon>Oryzeae</taxon>
        <taxon>Oryzinae</taxon>
        <taxon>Oryza</taxon>
        <taxon>Oryza sativa</taxon>
    </lineage>
</organism>
<sequence length="193" mass="21625">MALMASRKEEFSAALLLFSARSSTSTVAGEHETPPQDRGHGRHYDRNQHRYWLKASFRLPPHSLRQLSPPPSLDLEEKGGGGCRRRATSTTIATAVGWQIWRRRRGKTNAERGPPPPPPLLPPPPLATANVLGHHHHVEDSSSHPPLLSLPLATAVDTLPEEKKEKRRTERDSAMLLSEKREGRESAKMRIKR</sequence>
<evidence type="ECO:0000313" key="2">
    <source>
        <dbReference type="EMBL" id="EEC75351.1"/>
    </source>
</evidence>
<dbReference type="EMBL" id="CM000128">
    <property type="protein sequence ID" value="EEC75351.1"/>
    <property type="molecule type" value="Genomic_DNA"/>
</dbReference>
<protein>
    <submittedName>
        <fullName evidence="2">Uncharacterized protein</fullName>
    </submittedName>
</protein>
<feature type="region of interest" description="Disordered" evidence="1">
    <location>
        <begin position="63"/>
        <end position="86"/>
    </location>
</feature>
<dbReference type="Proteomes" id="UP000007015">
    <property type="component" value="Chromosome 3"/>
</dbReference>
<name>B8AQ98_ORYSI</name>
<dbReference type="Gramene" id="BGIOSGA012738-TA">
    <property type="protein sequence ID" value="BGIOSGA012738-PA"/>
    <property type="gene ID" value="BGIOSGA012738"/>
</dbReference>
<reference evidence="2 3" key="1">
    <citation type="journal article" date="2005" name="PLoS Biol.">
        <title>The genomes of Oryza sativa: a history of duplications.</title>
        <authorList>
            <person name="Yu J."/>
            <person name="Wang J."/>
            <person name="Lin W."/>
            <person name="Li S."/>
            <person name="Li H."/>
            <person name="Zhou J."/>
            <person name="Ni P."/>
            <person name="Dong W."/>
            <person name="Hu S."/>
            <person name="Zeng C."/>
            <person name="Zhang J."/>
            <person name="Zhang Y."/>
            <person name="Li R."/>
            <person name="Xu Z."/>
            <person name="Li S."/>
            <person name="Li X."/>
            <person name="Zheng H."/>
            <person name="Cong L."/>
            <person name="Lin L."/>
            <person name="Yin J."/>
            <person name="Geng J."/>
            <person name="Li G."/>
            <person name="Shi J."/>
            <person name="Liu J."/>
            <person name="Lv H."/>
            <person name="Li J."/>
            <person name="Wang J."/>
            <person name="Deng Y."/>
            <person name="Ran L."/>
            <person name="Shi X."/>
            <person name="Wang X."/>
            <person name="Wu Q."/>
            <person name="Li C."/>
            <person name="Ren X."/>
            <person name="Wang J."/>
            <person name="Wang X."/>
            <person name="Li D."/>
            <person name="Liu D."/>
            <person name="Zhang X."/>
            <person name="Ji Z."/>
            <person name="Zhao W."/>
            <person name="Sun Y."/>
            <person name="Zhang Z."/>
            <person name="Bao J."/>
            <person name="Han Y."/>
            <person name="Dong L."/>
            <person name="Ji J."/>
            <person name="Chen P."/>
            <person name="Wu S."/>
            <person name="Liu J."/>
            <person name="Xiao Y."/>
            <person name="Bu D."/>
            <person name="Tan J."/>
            <person name="Yang L."/>
            <person name="Ye C."/>
            <person name="Zhang J."/>
            <person name="Xu J."/>
            <person name="Zhou Y."/>
            <person name="Yu Y."/>
            <person name="Zhang B."/>
            <person name="Zhuang S."/>
            <person name="Wei H."/>
            <person name="Liu B."/>
            <person name="Lei M."/>
            <person name="Yu H."/>
            <person name="Li Y."/>
            <person name="Xu H."/>
            <person name="Wei S."/>
            <person name="He X."/>
            <person name="Fang L."/>
            <person name="Zhang Z."/>
            <person name="Zhang Y."/>
            <person name="Huang X."/>
            <person name="Su Z."/>
            <person name="Tong W."/>
            <person name="Li J."/>
            <person name="Tong Z."/>
            <person name="Li S."/>
            <person name="Ye J."/>
            <person name="Wang L."/>
            <person name="Fang L."/>
            <person name="Lei T."/>
            <person name="Chen C."/>
            <person name="Chen H."/>
            <person name="Xu Z."/>
            <person name="Li H."/>
            <person name="Huang H."/>
            <person name="Zhang F."/>
            <person name="Xu H."/>
            <person name="Li N."/>
            <person name="Zhao C."/>
            <person name="Li S."/>
            <person name="Dong L."/>
            <person name="Huang Y."/>
            <person name="Li L."/>
            <person name="Xi Y."/>
            <person name="Qi Q."/>
            <person name="Li W."/>
            <person name="Zhang B."/>
            <person name="Hu W."/>
            <person name="Zhang Y."/>
            <person name="Tian X."/>
            <person name="Jiao Y."/>
            <person name="Liang X."/>
            <person name="Jin J."/>
            <person name="Gao L."/>
            <person name="Zheng W."/>
            <person name="Hao B."/>
            <person name="Liu S."/>
            <person name="Wang W."/>
            <person name="Yuan L."/>
            <person name="Cao M."/>
            <person name="McDermott J."/>
            <person name="Samudrala R."/>
            <person name="Wang J."/>
            <person name="Wong G.K."/>
            <person name="Yang H."/>
        </authorList>
    </citation>
    <scope>NUCLEOTIDE SEQUENCE [LARGE SCALE GENOMIC DNA]</scope>
    <source>
        <strain evidence="3">cv. 93-11</strain>
    </source>
</reference>
<accession>B8AQ98</accession>
<dbReference type="HOGENOM" id="CLU_1410898_0_0_1"/>
<evidence type="ECO:0000313" key="3">
    <source>
        <dbReference type="Proteomes" id="UP000007015"/>
    </source>
</evidence>
<gene>
    <name evidence="2" type="ORF">OsI_11781</name>
</gene>
<feature type="compositionally biased region" description="Basic and acidic residues" evidence="1">
    <location>
        <begin position="160"/>
        <end position="193"/>
    </location>
</feature>
<feature type="compositionally biased region" description="Basic and acidic residues" evidence="1">
    <location>
        <begin position="29"/>
        <end position="43"/>
    </location>
</feature>